<dbReference type="Proteomes" id="UP000257109">
    <property type="component" value="Unassembled WGS sequence"/>
</dbReference>
<comment type="caution">
    <text evidence="1">The sequence shown here is derived from an EMBL/GenBank/DDBJ whole genome shotgun (WGS) entry which is preliminary data.</text>
</comment>
<dbReference type="OrthoDB" id="1459528at2759"/>
<evidence type="ECO:0000313" key="2">
    <source>
        <dbReference type="Proteomes" id="UP000257109"/>
    </source>
</evidence>
<evidence type="ECO:0000313" key="1">
    <source>
        <dbReference type="EMBL" id="RDX73469.1"/>
    </source>
</evidence>
<sequence>MGYWKIGVIIAQPLSNAIIKCDYWAPESSGSESRFGQMLGSEEHNLSSSSSLEHIFVSSGLVALVAIPESTAAVEVTSSYGVTPTALVKHFHVQEHFEWVSEEVRDYKSFLSRSNVANFAKIVMWMIGEVTDQYAMVHCSAEERVYHLAKDGEADFIYMYDTLMKDLQITLPFDTYEVDVLRTLGVAPT</sequence>
<organism evidence="1 2">
    <name type="scientific">Mucuna pruriens</name>
    <name type="common">Velvet bean</name>
    <name type="synonym">Dolichos pruriens</name>
    <dbReference type="NCBI Taxonomy" id="157652"/>
    <lineage>
        <taxon>Eukaryota</taxon>
        <taxon>Viridiplantae</taxon>
        <taxon>Streptophyta</taxon>
        <taxon>Embryophyta</taxon>
        <taxon>Tracheophyta</taxon>
        <taxon>Spermatophyta</taxon>
        <taxon>Magnoliopsida</taxon>
        <taxon>eudicotyledons</taxon>
        <taxon>Gunneridae</taxon>
        <taxon>Pentapetalae</taxon>
        <taxon>rosids</taxon>
        <taxon>fabids</taxon>
        <taxon>Fabales</taxon>
        <taxon>Fabaceae</taxon>
        <taxon>Papilionoideae</taxon>
        <taxon>50 kb inversion clade</taxon>
        <taxon>NPAAA clade</taxon>
        <taxon>indigoferoid/millettioid clade</taxon>
        <taxon>Phaseoleae</taxon>
        <taxon>Mucuna</taxon>
    </lineage>
</organism>
<feature type="non-terminal residue" evidence="1">
    <location>
        <position position="1"/>
    </location>
</feature>
<dbReference type="AlphaFoldDB" id="A0A371F5B7"/>
<name>A0A371F5B7_MUCPR</name>
<accession>A0A371F5B7</accession>
<keyword evidence="2" id="KW-1185">Reference proteome</keyword>
<dbReference type="EMBL" id="QJKJ01010517">
    <property type="protein sequence ID" value="RDX73469.1"/>
    <property type="molecule type" value="Genomic_DNA"/>
</dbReference>
<proteinExistence type="predicted"/>
<protein>
    <submittedName>
        <fullName evidence="1">Uncharacterized protein</fullName>
    </submittedName>
</protein>
<gene>
    <name evidence="1" type="ORF">CR513_46924</name>
</gene>
<reference evidence="1" key="1">
    <citation type="submission" date="2018-05" db="EMBL/GenBank/DDBJ databases">
        <title>Draft genome of Mucuna pruriens seed.</title>
        <authorList>
            <person name="Nnadi N.E."/>
            <person name="Vos R."/>
            <person name="Hasami M.H."/>
            <person name="Devisetty U.K."/>
            <person name="Aguiy J.C."/>
        </authorList>
    </citation>
    <scope>NUCLEOTIDE SEQUENCE [LARGE SCALE GENOMIC DNA]</scope>
    <source>
        <strain evidence="1">JCA_2017</strain>
    </source>
</reference>